<accession>A0AAD7I1E1</accession>
<dbReference type="Proteomes" id="UP001215280">
    <property type="component" value="Unassembled WGS sequence"/>
</dbReference>
<comment type="caution">
    <text evidence="1">The sequence shown here is derived from an EMBL/GenBank/DDBJ whole genome shotgun (WGS) entry which is preliminary data.</text>
</comment>
<organism evidence="1 2">
    <name type="scientific">Mycena maculata</name>
    <dbReference type="NCBI Taxonomy" id="230809"/>
    <lineage>
        <taxon>Eukaryota</taxon>
        <taxon>Fungi</taxon>
        <taxon>Dikarya</taxon>
        <taxon>Basidiomycota</taxon>
        <taxon>Agaricomycotina</taxon>
        <taxon>Agaricomycetes</taxon>
        <taxon>Agaricomycetidae</taxon>
        <taxon>Agaricales</taxon>
        <taxon>Marasmiineae</taxon>
        <taxon>Mycenaceae</taxon>
        <taxon>Mycena</taxon>
    </lineage>
</organism>
<proteinExistence type="predicted"/>
<reference evidence="1" key="1">
    <citation type="submission" date="2023-03" db="EMBL/GenBank/DDBJ databases">
        <title>Massive genome expansion in bonnet fungi (Mycena s.s.) driven by repeated elements and novel gene families across ecological guilds.</title>
        <authorList>
            <consortium name="Lawrence Berkeley National Laboratory"/>
            <person name="Harder C.B."/>
            <person name="Miyauchi S."/>
            <person name="Viragh M."/>
            <person name="Kuo A."/>
            <person name="Thoen E."/>
            <person name="Andreopoulos B."/>
            <person name="Lu D."/>
            <person name="Skrede I."/>
            <person name="Drula E."/>
            <person name="Henrissat B."/>
            <person name="Morin E."/>
            <person name="Kohler A."/>
            <person name="Barry K."/>
            <person name="LaButti K."/>
            <person name="Morin E."/>
            <person name="Salamov A."/>
            <person name="Lipzen A."/>
            <person name="Mereny Z."/>
            <person name="Hegedus B."/>
            <person name="Baldrian P."/>
            <person name="Stursova M."/>
            <person name="Weitz H."/>
            <person name="Taylor A."/>
            <person name="Grigoriev I.V."/>
            <person name="Nagy L.G."/>
            <person name="Martin F."/>
            <person name="Kauserud H."/>
        </authorList>
    </citation>
    <scope>NUCLEOTIDE SEQUENCE</scope>
    <source>
        <strain evidence="1">CBHHK188m</strain>
    </source>
</reference>
<sequence>MFLAPYFFLMHFQSATTADSRATWPLLAQRPYSVTPAAARATLVACVRIPTRIAMSVRARKFVTAAALKIICRETARNPGHRRPVPTARVQSLDSVTPKIYTHVDASWFRRQYPFVRKIGPCAPQFGCWSVSNIMRKFSSSRRSVRFRGVDSTASRLKKNRILFLPL</sequence>
<dbReference type="AlphaFoldDB" id="A0AAD7I1E1"/>
<evidence type="ECO:0000313" key="1">
    <source>
        <dbReference type="EMBL" id="KAJ7732932.1"/>
    </source>
</evidence>
<evidence type="ECO:0000313" key="2">
    <source>
        <dbReference type="Proteomes" id="UP001215280"/>
    </source>
</evidence>
<gene>
    <name evidence="1" type="ORF">DFH07DRAFT_141998</name>
</gene>
<name>A0AAD7I1E1_9AGAR</name>
<protein>
    <submittedName>
        <fullName evidence="1">Uncharacterized protein</fullName>
    </submittedName>
</protein>
<dbReference type="EMBL" id="JARJLG010000171">
    <property type="protein sequence ID" value="KAJ7732932.1"/>
    <property type="molecule type" value="Genomic_DNA"/>
</dbReference>
<keyword evidence="2" id="KW-1185">Reference proteome</keyword>